<reference evidence="2" key="2">
    <citation type="submission" date="2018-07" db="EMBL/GenBank/DDBJ databases">
        <authorList>
            <person name="Quirk P.G."/>
            <person name="Krulwich T.A."/>
        </authorList>
    </citation>
    <scope>NUCLEOTIDE SEQUENCE</scope>
</reference>
<sequence>MCVTHRNKEHTIRPRIGWAIIEADQARTAFEQQLTKKMIVLNQILFQNQGSLRCNEYKIAICHINCILFGGSQSVQDGALSHFFLYKAIVKDFHKDNSKCGYI</sequence>
<dbReference type="EMBL" id="UFQT01000201">
    <property type="protein sequence ID" value="SSX21654.1"/>
    <property type="molecule type" value="Genomic_DNA"/>
</dbReference>
<name>A0A336LUP3_CULSO</name>
<evidence type="ECO:0000313" key="2">
    <source>
        <dbReference type="EMBL" id="SSX21654.1"/>
    </source>
</evidence>
<accession>A0A336LUP3</accession>
<gene>
    <name evidence="2" type="primary">CSON004975</name>
</gene>
<protein>
    <submittedName>
        <fullName evidence="2">CSON004975 protein</fullName>
    </submittedName>
</protein>
<proteinExistence type="predicted"/>
<dbReference type="EMBL" id="UFQS01000201">
    <property type="protein sequence ID" value="SSX01274.1"/>
    <property type="molecule type" value="Genomic_DNA"/>
</dbReference>
<reference evidence="1" key="1">
    <citation type="submission" date="2018-04" db="EMBL/GenBank/DDBJ databases">
        <authorList>
            <person name="Go L.Y."/>
            <person name="Mitchell J.A."/>
        </authorList>
    </citation>
    <scope>NUCLEOTIDE SEQUENCE</scope>
    <source>
        <tissue evidence="1">Whole organism</tissue>
    </source>
</reference>
<organism evidence="2">
    <name type="scientific">Culicoides sonorensis</name>
    <name type="common">Biting midge</name>
    <dbReference type="NCBI Taxonomy" id="179676"/>
    <lineage>
        <taxon>Eukaryota</taxon>
        <taxon>Metazoa</taxon>
        <taxon>Ecdysozoa</taxon>
        <taxon>Arthropoda</taxon>
        <taxon>Hexapoda</taxon>
        <taxon>Insecta</taxon>
        <taxon>Pterygota</taxon>
        <taxon>Neoptera</taxon>
        <taxon>Endopterygota</taxon>
        <taxon>Diptera</taxon>
        <taxon>Nematocera</taxon>
        <taxon>Chironomoidea</taxon>
        <taxon>Ceratopogonidae</taxon>
        <taxon>Ceratopogoninae</taxon>
        <taxon>Culicoides</taxon>
        <taxon>Monoculicoides</taxon>
    </lineage>
</organism>
<dbReference type="AlphaFoldDB" id="A0A336LUP3"/>
<evidence type="ECO:0000313" key="1">
    <source>
        <dbReference type="EMBL" id="SSX01274.1"/>
    </source>
</evidence>
<dbReference type="VEuPathDB" id="VectorBase:CSON004975"/>